<dbReference type="Pfam" id="PF13581">
    <property type="entry name" value="HATPase_c_2"/>
    <property type="match status" value="1"/>
</dbReference>
<protein>
    <submittedName>
        <fullName evidence="2">Histidine kinase-like protein</fullName>
    </submittedName>
</protein>
<dbReference type="EMBL" id="SORI01000023">
    <property type="protein sequence ID" value="TDY55419.1"/>
    <property type="molecule type" value="Genomic_DNA"/>
</dbReference>
<proteinExistence type="predicted"/>
<dbReference type="GO" id="GO:0016301">
    <property type="term" value="F:kinase activity"/>
    <property type="evidence" value="ECO:0007669"/>
    <property type="project" value="UniProtKB-KW"/>
</dbReference>
<comment type="caution">
    <text evidence="2">The sequence shown here is derived from an EMBL/GenBank/DDBJ whole genome shotgun (WGS) entry which is preliminary data.</text>
</comment>
<keyword evidence="2" id="KW-0808">Transferase</keyword>
<sequence length="143" mass="15416">MVEGGNLVEIRFSSIEQFAPHRERILSIFQGLGERQGMLFFVALNEAVNNALIHGGRTGREEAVELSVRDEGGRICAAVRSCGGCFSHDMKPDTGVFDDGLRESGRGVQIILHIADHCSIAESGRLVRLCMNKPGGVPGDHGT</sequence>
<gene>
    <name evidence="2" type="ORF">C8D99_12324</name>
</gene>
<feature type="domain" description="Histidine kinase/HSP90-like ATPase" evidence="1">
    <location>
        <begin position="42"/>
        <end position="130"/>
    </location>
</feature>
<keyword evidence="2" id="KW-0418">Kinase</keyword>
<dbReference type="InterPro" id="IPR036890">
    <property type="entry name" value="HATPase_C_sf"/>
</dbReference>
<dbReference type="AlphaFoldDB" id="A0A4R8M176"/>
<name>A0A4R8M176_9BACT</name>
<organism evidence="2 3">
    <name type="scientific">Aminivibrio pyruvatiphilus</name>
    <dbReference type="NCBI Taxonomy" id="1005740"/>
    <lineage>
        <taxon>Bacteria</taxon>
        <taxon>Thermotogati</taxon>
        <taxon>Synergistota</taxon>
        <taxon>Synergistia</taxon>
        <taxon>Synergistales</taxon>
        <taxon>Aminobacteriaceae</taxon>
        <taxon>Aminivibrio</taxon>
    </lineage>
</organism>
<reference evidence="2 3" key="1">
    <citation type="submission" date="2019-03" db="EMBL/GenBank/DDBJ databases">
        <title>Genomic Encyclopedia of Type Strains, Phase IV (KMG-IV): sequencing the most valuable type-strain genomes for metagenomic binning, comparative biology and taxonomic classification.</title>
        <authorList>
            <person name="Goeker M."/>
        </authorList>
    </citation>
    <scope>NUCLEOTIDE SEQUENCE [LARGE SCALE GENOMIC DNA]</scope>
    <source>
        <strain evidence="2 3">DSM 25964</strain>
    </source>
</reference>
<dbReference type="InterPro" id="IPR003594">
    <property type="entry name" value="HATPase_dom"/>
</dbReference>
<dbReference type="CDD" id="cd16936">
    <property type="entry name" value="HATPase_RsbW-like"/>
    <property type="match status" value="1"/>
</dbReference>
<evidence type="ECO:0000313" key="3">
    <source>
        <dbReference type="Proteomes" id="UP000295066"/>
    </source>
</evidence>
<evidence type="ECO:0000259" key="1">
    <source>
        <dbReference type="Pfam" id="PF13581"/>
    </source>
</evidence>
<keyword evidence="3" id="KW-1185">Reference proteome</keyword>
<accession>A0A4R8M176</accession>
<dbReference type="Proteomes" id="UP000295066">
    <property type="component" value="Unassembled WGS sequence"/>
</dbReference>
<dbReference type="Gene3D" id="3.30.565.10">
    <property type="entry name" value="Histidine kinase-like ATPase, C-terminal domain"/>
    <property type="match status" value="1"/>
</dbReference>
<evidence type="ECO:0000313" key="2">
    <source>
        <dbReference type="EMBL" id="TDY55419.1"/>
    </source>
</evidence>